<dbReference type="AlphaFoldDB" id="A0A849BGT0"/>
<feature type="binding site" evidence="1">
    <location>
        <position position="382"/>
    </location>
    <ligand>
        <name>Mn(2+)</name>
        <dbReference type="ChEBI" id="CHEBI:29035"/>
        <label>2</label>
    </ligand>
</feature>
<dbReference type="Pfam" id="PF01546">
    <property type="entry name" value="Peptidase_M20"/>
    <property type="match status" value="1"/>
</dbReference>
<keyword evidence="4" id="KW-0378">Hydrolase</keyword>
<protein>
    <submittedName>
        <fullName evidence="4">Amidohydrolase</fullName>
    </submittedName>
</protein>
<dbReference type="InterPro" id="IPR017439">
    <property type="entry name" value="Amidohydrolase"/>
</dbReference>
<dbReference type="NCBIfam" id="TIGR01891">
    <property type="entry name" value="amidohydrolases"/>
    <property type="match status" value="1"/>
</dbReference>
<name>A0A849BGT0_9ACTN</name>
<dbReference type="InterPro" id="IPR002933">
    <property type="entry name" value="Peptidase_M20"/>
</dbReference>
<dbReference type="GO" id="GO:0016787">
    <property type="term" value="F:hydrolase activity"/>
    <property type="evidence" value="ECO:0007669"/>
    <property type="project" value="UniProtKB-KW"/>
</dbReference>
<feature type="binding site" evidence="1">
    <location>
        <position position="122"/>
    </location>
    <ligand>
        <name>Mn(2+)</name>
        <dbReference type="ChEBI" id="CHEBI:29035"/>
        <label>2</label>
    </ligand>
</feature>
<dbReference type="InterPro" id="IPR036264">
    <property type="entry name" value="Bact_exopeptidase_dim_dom"/>
</dbReference>
<evidence type="ECO:0000313" key="5">
    <source>
        <dbReference type="Proteomes" id="UP000555552"/>
    </source>
</evidence>
<dbReference type="Pfam" id="PF07687">
    <property type="entry name" value="M20_dimer"/>
    <property type="match status" value="1"/>
</dbReference>
<dbReference type="PANTHER" id="PTHR11014">
    <property type="entry name" value="PEPTIDASE M20 FAMILY MEMBER"/>
    <property type="match status" value="1"/>
</dbReference>
<evidence type="ECO:0000259" key="3">
    <source>
        <dbReference type="Pfam" id="PF07687"/>
    </source>
</evidence>
<keyword evidence="1" id="KW-0464">Manganese</keyword>
<feature type="binding site" evidence="1">
    <location>
        <position position="158"/>
    </location>
    <ligand>
        <name>Mn(2+)</name>
        <dbReference type="ChEBI" id="CHEBI:29035"/>
        <label>2</label>
    </ligand>
</feature>
<sequence length="429" mass="44438">MTSTPTGTAPDAAAQRDERVRAVVDALVPTLVPELLALRRDVHAHPELGHHEHRTTHLLAQRLEAAGLAPQLLPGTGLVADVGDPDAAPVVLRADIDALPVSETTGLPFASTTPGTAHACGHDLHTVVVLGAALVLVEAERRGLLPGRVRLLFQPAEEVTPGGAVEVLATGVLEGVQRFYAVHCDPRLDVGRVGLRHGPITSASDHVLVRLRGRGGHTSRPHLTGDLVFALGQVITALPAVLSRRLDPRTGVNLTWGRVEAGGAPNAIPVEGCVEGTLRVLDVAAWKEAGQLLEEVVASVAAPYDVEAVVEVTPSVPPVDNDEGSVAVLQHAARLVLPEGAEARTEQSLGGEDFGWYLQDGAPGALARLGTRTPGGRTYDLHQGDFVADEAAVEVGVRLLAAVALLGDGAADGPGRPGEAQTGQSGQPG</sequence>
<dbReference type="SUPFAM" id="SSF53187">
    <property type="entry name" value="Zn-dependent exopeptidases"/>
    <property type="match status" value="1"/>
</dbReference>
<dbReference type="InterPro" id="IPR011650">
    <property type="entry name" value="Peptidase_M20_dimer"/>
</dbReference>
<evidence type="ECO:0000256" key="2">
    <source>
        <dbReference type="SAM" id="MobiDB-lite"/>
    </source>
</evidence>
<feature type="region of interest" description="Disordered" evidence="2">
    <location>
        <begin position="409"/>
        <end position="429"/>
    </location>
</feature>
<comment type="caution">
    <text evidence="4">The sequence shown here is derived from an EMBL/GenBank/DDBJ whole genome shotgun (WGS) entry which is preliminary data.</text>
</comment>
<accession>A0A849BGT0</accession>
<dbReference type="PIRSF" id="PIRSF005962">
    <property type="entry name" value="Pept_M20D_amidohydro"/>
    <property type="match status" value="1"/>
</dbReference>
<reference evidence="4 5" key="1">
    <citation type="submission" date="2020-05" db="EMBL/GenBank/DDBJ databases">
        <title>MicrobeNet Type strains.</title>
        <authorList>
            <person name="Nicholson A.C."/>
        </authorList>
    </citation>
    <scope>NUCLEOTIDE SEQUENCE [LARGE SCALE GENOMIC DNA]</scope>
    <source>
        <strain evidence="4 5">JCM 14547</strain>
    </source>
</reference>
<evidence type="ECO:0000313" key="4">
    <source>
        <dbReference type="EMBL" id="NNH22309.1"/>
    </source>
</evidence>
<dbReference type="RefSeq" id="WP_171202159.1">
    <property type="nucleotide sequence ID" value="NZ_BAAANP010000024.1"/>
</dbReference>
<comment type="cofactor">
    <cofactor evidence="1">
        <name>Mn(2+)</name>
        <dbReference type="ChEBI" id="CHEBI:29035"/>
    </cofactor>
    <text evidence="1">The Mn(2+) ion enhances activity.</text>
</comment>
<gene>
    <name evidence="4" type="ORF">HLB09_04250</name>
</gene>
<feature type="binding site" evidence="1">
    <location>
        <position position="183"/>
    </location>
    <ligand>
        <name>Mn(2+)</name>
        <dbReference type="ChEBI" id="CHEBI:29035"/>
        <label>2</label>
    </ligand>
</feature>
<dbReference type="Proteomes" id="UP000555552">
    <property type="component" value="Unassembled WGS sequence"/>
</dbReference>
<organism evidence="4 5">
    <name type="scientific">Pseudokineococcus marinus</name>
    <dbReference type="NCBI Taxonomy" id="351215"/>
    <lineage>
        <taxon>Bacteria</taxon>
        <taxon>Bacillati</taxon>
        <taxon>Actinomycetota</taxon>
        <taxon>Actinomycetes</taxon>
        <taxon>Kineosporiales</taxon>
        <taxon>Kineosporiaceae</taxon>
        <taxon>Pseudokineococcus</taxon>
    </lineage>
</organism>
<dbReference type="PANTHER" id="PTHR11014:SF63">
    <property type="entry name" value="METALLOPEPTIDASE, PUTATIVE (AFU_ORTHOLOGUE AFUA_6G09600)-RELATED"/>
    <property type="match status" value="1"/>
</dbReference>
<dbReference type="Gene3D" id="3.30.70.360">
    <property type="match status" value="1"/>
</dbReference>
<keyword evidence="5" id="KW-1185">Reference proteome</keyword>
<feature type="domain" description="Peptidase M20 dimerisation" evidence="3">
    <location>
        <begin position="209"/>
        <end position="304"/>
    </location>
</feature>
<keyword evidence="1" id="KW-0479">Metal-binding</keyword>
<dbReference type="EMBL" id="JABEMA010000032">
    <property type="protein sequence ID" value="NNH22309.1"/>
    <property type="molecule type" value="Genomic_DNA"/>
</dbReference>
<evidence type="ECO:0000256" key="1">
    <source>
        <dbReference type="PIRSR" id="PIRSR005962-1"/>
    </source>
</evidence>
<dbReference type="SUPFAM" id="SSF55031">
    <property type="entry name" value="Bacterial exopeptidase dimerisation domain"/>
    <property type="match status" value="1"/>
</dbReference>
<proteinExistence type="predicted"/>
<dbReference type="GO" id="GO:0046872">
    <property type="term" value="F:metal ion binding"/>
    <property type="evidence" value="ECO:0007669"/>
    <property type="project" value="UniProtKB-KW"/>
</dbReference>
<dbReference type="Gene3D" id="3.40.630.10">
    <property type="entry name" value="Zn peptidases"/>
    <property type="match status" value="1"/>
</dbReference>
<feature type="binding site" evidence="1">
    <location>
        <position position="120"/>
    </location>
    <ligand>
        <name>Mn(2+)</name>
        <dbReference type="ChEBI" id="CHEBI:29035"/>
        <label>2</label>
    </ligand>
</feature>